<gene>
    <name evidence="11" type="ORF">J2Z49_001177</name>
</gene>
<comment type="catalytic activity">
    <reaction evidence="8">
        <text>adenylyl-molybdopterin + molybdate = Mo-molybdopterin + AMP + H(+)</text>
        <dbReference type="Rhea" id="RHEA:35047"/>
        <dbReference type="ChEBI" id="CHEBI:15378"/>
        <dbReference type="ChEBI" id="CHEBI:36264"/>
        <dbReference type="ChEBI" id="CHEBI:62727"/>
        <dbReference type="ChEBI" id="CHEBI:71302"/>
        <dbReference type="ChEBI" id="CHEBI:456215"/>
        <dbReference type="EC" id="2.10.1.1"/>
    </reaction>
</comment>
<dbReference type="GO" id="GO:0061599">
    <property type="term" value="F:molybdopterin molybdotransferase activity"/>
    <property type="evidence" value="ECO:0007669"/>
    <property type="project" value="UniProtKB-EC"/>
</dbReference>
<dbReference type="Gene3D" id="3.90.105.10">
    <property type="entry name" value="Molybdopterin biosynthesis moea protein, domain 2"/>
    <property type="match status" value="1"/>
</dbReference>
<keyword evidence="6 9" id="KW-0500">Molybdenum</keyword>
<keyword evidence="9 11" id="KW-0808">Transferase</keyword>
<dbReference type="EMBL" id="JAUSUX010000007">
    <property type="protein sequence ID" value="MDQ0286071.1"/>
    <property type="molecule type" value="Genomic_DNA"/>
</dbReference>
<evidence type="ECO:0000313" key="11">
    <source>
        <dbReference type="EMBL" id="MDQ0286071.1"/>
    </source>
</evidence>
<protein>
    <recommendedName>
        <fullName evidence="5 9">Molybdopterin molybdenumtransferase</fullName>
        <ecNumber evidence="4 9">2.10.1.1</ecNumber>
    </recommendedName>
</protein>
<dbReference type="CDD" id="cd00887">
    <property type="entry name" value="MoeA"/>
    <property type="match status" value="1"/>
</dbReference>
<dbReference type="Gene3D" id="2.40.340.10">
    <property type="entry name" value="MoeA, C-terminal, domain IV"/>
    <property type="match status" value="1"/>
</dbReference>
<keyword evidence="12" id="KW-1185">Reference proteome</keyword>
<organism evidence="11 12">
    <name type="scientific">Desulfofundulus luciae</name>
    <dbReference type="NCBI Taxonomy" id="74702"/>
    <lineage>
        <taxon>Bacteria</taxon>
        <taxon>Bacillati</taxon>
        <taxon>Bacillota</taxon>
        <taxon>Clostridia</taxon>
        <taxon>Eubacteriales</taxon>
        <taxon>Peptococcaceae</taxon>
        <taxon>Desulfofundulus</taxon>
    </lineage>
</organism>
<dbReference type="InterPro" id="IPR036425">
    <property type="entry name" value="MoaB/Mog-like_dom_sf"/>
</dbReference>
<dbReference type="PANTHER" id="PTHR10192:SF5">
    <property type="entry name" value="GEPHYRIN"/>
    <property type="match status" value="1"/>
</dbReference>
<dbReference type="InterPro" id="IPR038987">
    <property type="entry name" value="MoeA-like"/>
</dbReference>
<dbReference type="InterPro" id="IPR036688">
    <property type="entry name" value="MoeA_C_domain_IV_sf"/>
</dbReference>
<dbReference type="SMART" id="SM00852">
    <property type="entry name" value="MoCF_biosynth"/>
    <property type="match status" value="1"/>
</dbReference>
<evidence type="ECO:0000256" key="4">
    <source>
        <dbReference type="ARBA" id="ARBA00013269"/>
    </source>
</evidence>
<dbReference type="Proteomes" id="UP001225644">
    <property type="component" value="Unassembled WGS sequence"/>
</dbReference>
<dbReference type="InterPro" id="IPR001453">
    <property type="entry name" value="MoaB/Mog_dom"/>
</dbReference>
<proteinExistence type="inferred from homology"/>
<dbReference type="NCBIfam" id="NF045515">
    <property type="entry name" value="Glp_gephyrin"/>
    <property type="match status" value="1"/>
</dbReference>
<evidence type="ECO:0000313" key="12">
    <source>
        <dbReference type="Proteomes" id="UP001225644"/>
    </source>
</evidence>
<dbReference type="Gene3D" id="3.40.980.10">
    <property type="entry name" value="MoaB/Mog-like domain"/>
    <property type="match status" value="1"/>
</dbReference>
<dbReference type="InterPro" id="IPR005110">
    <property type="entry name" value="MoeA_linker/N"/>
</dbReference>
<dbReference type="InterPro" id="IPR005111">
    <property type="entry name" value="MoeA_C_domain_IV"/>
</dbReference>
<evidence type="ECO:0000256" key="7">
    <source>
        <dbReference type="ARBA" id="ARBA00023150"/>
    </source>
</evidence>
<keyword evidence="9" id="KW-0479">Metal-binding</keyword>
<comment type="cofactor">
    <cofactor evidence="9">
        <name>Mg(2+)</name>
        <dbReference type="ChEBI" id="CHEBI:18420"/>
    </cofactor>
</comment>
<evidence type="ECO:0000259" key="10">
    <source>
        <dbReference type="SMART" id="SM00852"/>
    </source>
</evidence>
<evidence type="ECO:0000256" key="8">
    <source>
        <dbReference type="ARBA" id="ARBA00047317"/>
    </source>
</evidence>
<dbReference type="NCBIfam" id="TIGR00177">
    <property type="entry name" value="molyb_syn"/>
    <property type="match status" value="1"/>
</dbReference>
<evidence type="ECO:0000256" key="3">
    <source>
        <dbReference type="ARBA" id="ARBA00010763"/>
    </source>
</evidence>
<evidence type="ECO:0000256" key="6">
    <source>
        <dbReference type="ARBA" id="ARBA00022505"/>
    </source>
</evidence>
<keyword evidence="7 9" id="KW-0501">Molybdenum cofactor biosynthesis</keyword>
<sequence length="437" mass="46928">MLKDRSDEGDGGDRRHDSVAILRREKWMKELFQAVTIKEAREIVLNHVSFPREGEKVSLLSALDRCLLHDVVAVDDVPGFDRSTMDGFAVRARDTFGASEGLPAYLEVAGEVLMGVAPGGELKPGQAWRIATGGMLPPGADAVVMVEHTEELDEKTIGVTRPVAPGENVVRRGEDVPAGSVVLPAGHRLRPQDLGILAAAGVVAVEVRRPLRVGIISTGDEVVSPEEKPAPGQVRDINSYTLYGAVAACGGEPRLYGIVRDDFYQLQERLARALSENDMVLLSGGSSVGTRDVAARVIDSLGQPGVLFHGVSLKPGKPSVGAVVNGKPVFGLPGHPASALVVFELLVAPLIRSYSYPQESFWEFPLRARITRNLRSAAGREDFVRVKLRLQDGELHAEPVLGKSGLITTMVRADGLARIPAGKEGVEAGEWVEVKLF</sequence>
<feature type="domain" description="MoaB/Mog" evidence="10">
    <location>
        <begin position="214"/>
        <end position="353"/>
    </location>
</feature>
<dbReference type="PANTHER" id="PTHR10192">
    <property type="entry name" value="MOLYBDOPTERIN BIOSYNTHESIS PROTEIN"/>
    <property type="match status" value="1"/>
</dbReference>
<evidence type="ECO:0000256" key="1">
    <source>
        <dbReference type="ARBA" id="ARBA00002901"/>
    </source>
</evidence>
<dbReference type="Pfam" id="PF03453">
    <property type="entry name" value="MoeA_N"/>
    <property type="match status" value="1"/>
</dbReference>
<dbReference type="Pfam" id="PF03454">
    <property type="entry name" value="MoeA_C"/>
    <property type="match status" value="1"/>
</dbReference>
<comment type="pathway">
    <text evidence="2 9">Cofactor biosynthesis; molybdopterin biosynthesis.</text>
</comment>
<dbReference type="SUPFAM" id="SSF53218">
    <property type="entry name" value="Molybdenum cofactor biosynthesis proteins"/>
    <property type="match status" value="1"/>
</dbReference>
<dbReference type="SUPFAM" id="SSF63867">
    <property type="entry name" value="MoeA C-terminal domain-like"/>
    <property type="match status" value="1"/>
</dbReference>
<comment type="caution">
    <text evidence="11">The sequence shown here is derived from an EMBL/GenBank/DDBJ whole genome shotgun (WGS) entry which is preliminary data.</text>
</comment>
<dbReference type="SUPFAM" id="SSF63882">
    <property type="entry name" value="MoeA N-terminal region -like"/>
    <property type="match status" value="1"/>
</dbReference>
<evidence type="ECO:0000256" key="9">
    <source>
        <dbReference type="RuleBase" id="RU365090"/>
    </source>
</evidence>
<comment type="similarity">
    <text evidence="3 9">Belongs to the MoeA family.</text>
</comment>
<dbReference type="EC" id="2.10.1.1" evidence="4 9"/>
<comment type="function">
    <text evidence="1 9">Catalyzes the insertion of molybdate into adenylated molybdopterin with the concomitant release of AMP.</text>
</comment>
<dbReference type="Pfam" id="PF00994">
    <property type="entry name" value="MoCF_biosynth"/>
    <property type="match status" value="1"/>
</dbReference>
<dbReference type="InterPro" id="IPR036135">
    <property type="entry name" value="MoeA_linker/N_sf"/>
</dbReference>
<reference evidence="11 12" key="1">
    <citation type="submission" date="2023-07" db="EMBL/GenBank/DDBJ databases">
        <title>Genomic Encyclopedia of Type Strains, Phase IV (KMG-IV): sequencing the most valuable type-strain genomes for metagenomic binning, comparative biology and taxonomic classification.</title>
        <authorList>
            <person name="Goeker M."/>
        </authorList>
    </citation>
    <scope>NUCLEOTIDE SEQUENCE [LARGE SCALE GENOMIC DNA]</scope>
    <source>
        <strain evidence="11 12">DSM 12396</strain>
    </source>
</reference>
<accession>A0ABU0B2D2</accession>
<dbReference type="Gene3D" id="2.170.190.11">
    <property type="entry name" value="Molybdopterin biosynthesis moea protein, domain 3"/>
    <property type="match status" value="1"/>
</dbReference>
<evidence type="ECO:0000256" key="5">
    <source>
        <dbReference type="ARBA" id="ARBA00021108"/>
    </source>
</evidence>
<keyword evidence="9" id="KW-0460">Magnesium</keyword>
<evidence type="ECO:0000256" key="2">
    <source>
        <dbReference type="ARBA" id="ARBA00005046"/>
    </source>
</evidence>
<name>A0ABU0B2D2_9FIRM</name>